<dbReference type="InterPro" id="IPR023631">
    <property type="entry name" value="Amidase_dom"/>
</dbReference>
<dbReference type="NCBIfam" id="TIGR00132">
    <property type="entry name" value="gatA"/>
    <property type="match status" value="1"/>
</dbReference>
<dbReference type="GO" id="GO:0030956">
    <property type="term" value="C:glutamyl-tRNA(Gln) amidotransferase complex"/>
    <property type="evidence" value="ECO:0007669"/>
    <property type="project" value="InterPro"/>
</dbReference>
<dbReference type="GO" id="GO:0050567">
    <property type="term" value="F:glutaminyl-tRNA synthase (glutamine-hydrolyzing) activity"/>
    <property type="evidence" value="ECO:0007669"/>
    <property type="project" value="UniProtKB-UniRule"/>
</dbReference>
<comment type="function">
    <text evidence="6 8">Allows the formation of correctly charged Gln-tRNA(Gln) through the transamidation of misacylated Glu-tRNA(Gln) in organisms which lack glutaminyl-tRNA synthetase. The reaction takes place in the presence of glutamine and ATP through an activated gamma-phospho-Glu-tRNA(Gln).</text>
</comment>
<dbReference type="InterPro" id="IPR004412">
    <property type="entry name" value="GatA"/>
</dbReference>
<dbReference type="SUPFAM" id="SSF75304">
    <property type="entry name" value="Amidase signature (AS) enzymes"/>
    <property type="match status" value="1"/>
</dbReference>
<dbReference type="GO" id="GO:0016740">
    <property type="term" value="F:transferase activity"/>
    <property type="evidence" value="ECO:0007669"/>
    <property type="project" value="UniProtKB-KW"/>
</dbReference>
<feature type="domain" description="Amidase" evidence="9">
    <location>
        <begin position="24"/>
        <end position="465"/>
    </location>
</feature>
<dbReference type="GO" id="GO:0006412">
    <property type="term" value="P:translation"/>
    <property type="evidence" value="ECO:0007669"/>
    <property type="project" value="UniProtKB-UniRule"/>
</dbReference>
<dbReference type="EC" id="6.3.5.7" evidence="8"/>
<dbReference type="InterPro" id="IPR000120">
    <property type="entry name" value="Amidase"/>
</dbReference>
<dbReference type="Pfam" id="PF01425">
    <property type="entry name" value="Amidase"/>
    <property type="match status" value="1"/>
</dbReference>
<keyword evidence="3 8" id="KW-0547">Nucleotide-binding</keyword>
<organism evidence="10 11">
    <name type="scientific">Priestia veravalensis</name>
    <dbReference type="NCBI Taxonomy" id="1414648"/>
    <lineage>
        <taxon>Bacteria</taxon>
        <taxon>Bacillati</taxon>
        <taxon>Bacillota</taxon>
        <taxon>Bacilli</taxon>
        <taxon>Bacillales</taxon>
        <taxon>Bacillaceae</taxon>
        <taxon>Priestia</taxon>
    </lineage>
</organism>
<keyword evidence="10" id="KW-0808">Transferase</keyword>
<dbReference type="GeneID" id="93680703"/>
<accession>A0A0V8JJG4</accession>
<evidence type="ECO:0000256" key="5">
    <source>
        <dbReference type="ARBA" id="ARBA00022917"/>
    </source>
</evidence>
<feature type="active site" description="Charge relay system" evidence="8">
    <location>
        <position position="79"/>
    </location>
</feature>
<dbReference type="RefSeq" id="WP_025910461.1">
    <property type="nucleotide sequence ID" value="NZ_KQ758666.1"/>
</dbReference>
<evidence type="ECO:0000256" key="3">
    <source>
        <dbReference type="ARBA" id="ARBA00022741"/>
    </source>
</evidence>
<sequence length="485" mass="52526">MSLFDRKLSELHKLLHSKEVSVQDLVEESYKRINAVDDKVGAFLALNEDNARAYAKQLDEALQTKDEFGLLFGMPIGVKDNIVTKDLRTTCSSKILANFDPIYDATVVQKLQSAEAVTIGKLNMDEFAMGSSTENSGLQLTRNPWNLDYVPGGSSGGSAAAVAAGEVPFSLGSDTGGSIRQPAAYCGVVGLKPTYGRVSRYGLVAFASSLDQIGPITNSVEDNAYLLQAISGVDPMDSTSANVDVPDYVSALTGDIKGLKIAVPKEYLGEGVGEEARQSVLDALKVLESLGATWEEVSLPHSKYALATYYLLSSSEASANLSRFDGVRYGYRTDNAENLLEMYKQTRSEGFGNEVKRRIMLGTFALSSGYYDAYYKKAQQVRTLIKEDFESVFENYDVIIGPTTPTPAFKIGEKTDDPLTMYANDILTIPVNLAGVPGISVPCGLANGLPLGLQIIGKHFDESTIYRVAHAFEQATEHHKAKPAL</sequence>
<evidence type="ECO:0000259" key="9">
    <source>
        <dbReference type="Pfam" id="PF01425"/>
    </source>
</evidence>
<dbReference type="PANTHER" id="PTHR11895">
    <property type="entry name" value="TRANSAMIDASE"/>
    <property type="match status" value="1"/>
</dbReference>
<dbReference type="AlphaFoldDB" id="A0A0V8JJG4"/>
<dbReference type="InterPro" id="IPR036928">
    <property type="entry name" value="AS_sf"/>
</dbReference>
<protein>
    <recommendedName>
        <fullName evidence="8">Glutamyl-tRNA(Gln) amidotransferase subunit A</fullName>
        <shortName evidence="8">Glu-ADT subunit A</shortName>
        <ecNumber evidence="8">6.3.5.7</ecNumber>
    </recommendedName>
</protein>
<dbReference type="GO" id="GO:0005524">
    <property type="term" value="F:ATP binding"/>
    <property type="evidence" value="ECO:0007669"/>
    <property type="project" value="UniProtKB-KW"/>
</dbReference>
<comment type="similarity">
    <text evidence="1 8">Belongs to the amidase family. GatA subfamily.</text>
</comment>
<keyword evidence="2 8" id="KW-0436">Ligase</keyword>
<evidence type="ECO:0000313" key="11">
    <source>
        <dbReference type="Proteomes" id="UP000053681"/>
    </source>
</evidence>
<dbReference type="Proteomes" id="UP000053681">
    <property type="component" value="Unassembled WGS sequence"/>
</dbReference>
<dbReference type="HAMAP" id="MF_00120">
    <property type="entry name" value="GatA"/>
    <property type="match status" value="1"/>
</dbReference>
<gene>
    <name evidence="8 10" type="primary">gatA</name>
    <name evidence="10" type="ORF">AS180_14460</name>
</gene>
<evidence type="ECO:0000256" key="1">
    <source>
        <dbReference type="ARBA" id="ARBA00008069"/>
    </source>
</evidence>
<evidence type="ECO:0000256" key="7">
    <source>
        <dbReference type="ARBA" id="ARBA00047407"/>
    </source>
</evidence>
<dbReference type="EMBL" id="LNQP01000051">
    <property type="protein sequence ID" value="KSU87169.1"/>
    <property type="molecule type" value="Genomic_DNA"/>
</dbReference>
<evidence type="ECO:0000313" key="10">
    <source>
        <dbReference type="EMBL" id="KSU87169.1"/>
    </source>
</evidence>
<evidence type="ECO:0000256" key="4">
    <source>
        <dbReference type="ARBA" id="ARBA00022840"/>
    </source>
</evidence>
<dbReference type="PANTHER" id="PTHR11895:SF151">
    <property type="entry name" value="GLUTAMYL-TRNA(GLN) AMIDOTRANSFERASE SUBUNIT A"/>
    <property type="match status" value="1"/>
</dbReference>
<keyword evidence="4 8" id="KW-0067">ATP-binding</keyword>
<dbReference type="PROSITE" id="PS00571">
    <property type="entry name" value="AMIDASES"/>
    <property type="match status" value="1"/>
</dbReference>
<evidence type="ECO:0000256" key="2">
    <source>
        <dbReference type="ARBA" id="ARBA00022598"/>
    </source>
</evidence>
<name>A0A0V8JJG4_9BACI</name>
<keyword evidence="5 8" id="KW-0648">Protein biosynthesis</keyword>
<dbReference type="InterPro" id="IPR020556">
    <property type="entry name" value="Amidase_CS"/>
</dbReference>
<comment type="subunit">
    <text evidence="8">Heterotrimer of A, B and C subunits.</text>
</comment>
<dbReference type="Gene3D" id="3.90.1300.10">
    <property type="entry name" value="Amidase signature (AS) domain"/>
    <property type="match status" value="1"/>
</dbReference>
<reference evidence="10 11" key="1">
    <citation type="submission" date="2015-11" db="EMBL/GenBank/DDBJ databases">
        <title>Bacillus caseinolyticus sp nov.</title>
        <authorList>
            <person name="Dastager S.G."/>
            <person name="Mawlankar R."/>
        </authorList>
    </citation>
    <scope>NUCLEOTIDE SEQUENCE [LARGE SCALE GENOMIC DNA]</scope>
    <source>
        <strain evidence="10 11">SGD-V-76</strain>
    </source>
</reference>
<feature type="active site" description="Charge relay system" evidence="8">
    <location>
        <position position="154"/>
    </location>
</feature>
<evidence type="ECO:0000256" key="8">
    <source>
        <dbReference type="HAMAP-Rule" id="MF_00120"/>
    </source>
</evidence>
<keyword evidence="11" id="KW-1185">Reference proteome</keyword>
<comment type="catalytic activity">
    <reaction evidence="7 8">
        <text>L-glutamyl-tRNA(Gln) + L-glutamine + ATP + H2O = L-glutaminyl-tRNA(Gln) + L-glutamate + ADP + phosphate + H(+)</text>
        <dbReference type="Rhea" id="RHEA:17521"/>
        <dbReference type="Rhea" id="RHEA-COMP:9681"/>
        <dbReference type="Rhea" id="RHEA-COMP:9684"/>
        <dbReference type="ChEBI" id="CHEBI:15377"/>
        <dbReference type="ChEBI" id="CHEBI:15378"/>
        <dbReference type="ChEBI" id="CHEBI:29985"/>
        <dbReference type="ChEBI" id="CHEBI:30616"/>
        <dbReference type="ChEBI" id="CHEBI:43474"/>
        <dbReference type="ChEBI" id="CHEBI:58359"/>
        <dbReference type="ChEBI" id="CHEBI:78520"/>
        <dbReference type="ChEBI" id="CHEBI:78521"/>
        <dbReference type="ChEBI" id="CHEBI:456216"/>
        <dbReference type="EC" id="6.3.5.7"/>
    </reaction>
</comment>
<feature type="active site" description="Acyl-ester intermediate" evidence="8">
    <location>
        <position position="178"/>
    </location>
</feature>
<proteinExistence type="inferred from homology"/>
<evidence type="ECO:0000256" key="6">
    <source>
        <dbReference type="ARBA" id="ARBA00025295"/>
    </source>
</evidence>
<comment type="caution">
    <text evidence="10">The sequence shown here is derived from an EMBL/GenBank/DDBJ whole genome shotgun (WGS) entry which is preliminary data.</text>
</comment>